<dbReference type="EMBL" id="JGZR01000016">
    <property type="protein sequence ID" value="KFI98910.1"/>
    <property type="molecule type" value="Genomic_DNA"/>
</dbReference>
<dbReference type="Proteomes" id="UP000029055">
    <property type="component" value="Unassembled WGS sequence"/>
</dbReference>
<dbReference type="STRING" id="77635.BISU_2111"/>
<sequence length="81" mass="9524">MSRTHQIKLIYWYCYQHGINQTPLENLPTDNDTDRLRAQGLINEHQRQAADPYGTGLVWNEFHTNTPHPYNTNTSHPYNTN</sequence>
<dbReference type="RefSeq" id="WP_024463862.1">
    <property type="nucleotide sequence ID" value="NZ_CP062939.1"/>
</dbReference>
<evidence type="ECO:0000313" key="1">
    <source>
        <dbReference type="EMBL" id="KFI98910.1"/>
    </source>
</evidence>
<reference evidence="1 2" key="1">
    <citation type="submission" date="2014-03" db="EMBL/GenBank/DDBJ databases">
        <title>Genomics of Bifidobacteria.</title>
        <authorList>
            <person name="Ventura M."/>
            <person name="Milani C."/>
            <person name="Lugli G.A."/>
        </authorList>
    </citation>
    <scope>NUCLEOTIDE SEQUENCE [LARGE SCALE GENOMIC DNA]</scope>
    <source>
        <strain evidence="1 2">LMG 11597</strain>
    </source>
</reference>
<accession>A0A087DTR0</accession>
<protein>
    <submittedName>
        <fullName evidence="1">Uncharacterized protein</fullName>
    </submittedName>
</protein>
<dbReference type="AlphaFoldDB" id="A0A087DTR0"/>
<keyword evidence="2" id="KW-1185">Reference proteome</keyword>
<name>A0A087DTR0_9BIFI</name>
<gene>
    <name evidence="1" type="ORF">BISU_2111</name>
</gene>
<comment type="caution">
    <text evidence="1">The sequence shown here is derived from an EMBL/GenBank/DDBJ whole genome shotgun (WGS) entry which is preliminary data.</text>
</comment>
<proteinExistence type="predicted"/>
<evidence type="ECO:0000313" key="2">
    <source>
        <dbReference type="Proteomes" id="UP000029055"/>
    </source>
</evidence>
<organism evidence="1 2">
    <name type="scientific">Bifidobacterium subtile</name>
    <dbReference type="NCBI Taxonomy" id="77635"/>
    <lineage>
        <taxon>Bacteria</taxon>
        <taxon>Bacillati</taxon>
        <taxon>Actinomycetota</taxon>
        <taxon>Actinomycetes</taxon>
        <taxon>Bifidobacteriales</taxon>
        <taxon>Bifidobacteriaceae</taxon>
        <taxon>Bifidobacterium</taxon>
    </lineage>
</organism>